<accession>A0A6A6E275</accession>
<keyword evidence="1" id="KW-0040">ANK repeat</keyword>
<dbReference type="EMBL" id="ML994640">
    <property type="protein sequence ID" value="KAF2184006.1"/>
    <property type="molecule type" value="Genomic_DNA"/>
</dbReference>
<reference evidence="2" key="1">
    <citation type="journal article" date="2020" name="Stud. Mycol.">
        <title>101 Dothideomycetes genomes: a test case for predicting lifestyles and emergence of pathogens.</title>
        <authorList>
            <person name="Haridas S."/>
            <person name="Albert R."/>
            <person name="Binder M."/>
            <person name="Bloem J."/>
            <person name="Labutti K."/>
            <person name="Salamov A."/>
            <person name="Andreopoulos B."/>
            <person name="Baker S."/>
            <person name="Barry K."/>
            <person name="Bills G."/>
            <person name="Bluhm B."/>
            <person name="Cannon C."/>
            <person name="Castanera R."/>
            <person name="Culley D."/>
            <person name="Daum C."/>
            <person name="Ezra D."/>
            <person name="Gonzalez J."/>
            <person name="Henrissat B."/>
            <person name="Kuo A."/>
            <person name="Liang C."/>
            <person name="Lipzen A."/>
            <person name="Lutzoni F."/>
            <person name="Magnuson J."/>
            <person name="Mondo S."/>
            <person name="Nolan M."/>
            <person name="Ohm R."/>
            <person name="Pangilinan J."/>
            <person name="Park H.-J."/>
            <person name="Ramirez L."/>
            <person name="Alfaro M."/>
            <person name="Sun H."/>
            <person name="Tritt A."/>
            <person name="Yoshinaga Y."/>
            <person name="Zwiers L.-H."/>
            <person name="Turgeon B."/>
            <person name="Goodwin S."/>
            <person name="Spatafora J."/>
            <person name="Crous P."/>
            <person name="Grigoriev I."/>
        </authorList>
    </citation>
    <scope>NUCLEOTIDE SEQUENCE</scope>
    <source>
        <strain evidence="2">CBS 207.26</strain>
    </source>
</reference>
<gene>
    <name evidence="2" type="ORF">K469DRAFT_710379</name>
</gene>
<organism evidence="2 3">
    <name type="scientific">Zopfia rhizophila CBS 207.26</name>
    <dbReference type="NCBI Taxonomy" id="1314779"/>
    <lineage>
        <taxon>Eukaryota</taxon>
        <taxon>Fungi</taxon>
        <taxon>Dikarya</taxon>
        <taxon>Ascomycota</taxon>
        <taxon>Pezizomycotina</taxon>
        <taxon>Dothideomycetes</taxon>
        <taxon>Dothideomycetes incertae sedis</taxon>
        <taxon>Zopfiaceae</taxon>
        <taxon>Zopfia</taxon>
    </lineage>
</organism>
<evidence type="ECO:0000256" key="1">
    <source>
        <dbReference type="PROSITE-ProRule" id="PRU00023"/>
    </source>
</evidence>
<dbReference type="InterPro" id="IPR002110">
    <property type="entry name" value="Ankyrin_rpt"/>
</dbReference>
<evidence type="ECO:0000313" key="3">
    <source>
        <dbReference type="Proteomes" id="UP000800200"/>
    </source>
</evidence>
<name>A0A6A6E275_9PEZI</name>
<dbReference type="PROSITE" id="PS50088">
    <property type="entry name" value="ANK_REPEAT"/>
    <property type="match status" value="1"/>
</dbReference>
<keyword evidence="3" id="KW-1185">Reference proteome</keyword>
<dbReference type="AlphaFoldDB" id="A0A6A6E275"/>
<dbReference type="Proteomes" id="UP000800200">
    <property type="component" value="Unassembled WGS sequence"/>
</dbReference>
<sequence>MAEFGDGSTALYIAIRNRKKEAVRLLLKYGGPVDGIDENRPENPENIIVTATKYPRPKVALWWYEERAKSSLGNTDATFLELTLDKEDESWLINIQRRKSSTK</sequence>
<dbReference type="OrthoDB" id="20872at2759"/>
<dbReference type="InterPro" id="IPR036770">
    <property type="entry name" value="Ankyrin_rpt-contain_sf"/>
</dbReference>
<protein>
    <submittedName>
        <fullName evidence="2">Uncharacterized protein</fullName>
    </submittedName>
</protein>
<evidence type="ECO:0000313" key="2">
    <source>
        <dbReference type="EMBL" id="KAF2184006.1"/>
    </source>
</evidence>
<dbReference type="Gene3D" id="1.25.40.20">
    <property type="entry name" value="Ankyrin repeat-containing domain"/>
    <property type="match status" value="1"/>
</dbReference>
<feature type="repeat" description="ANK" evidence="1">
    <location>
        <begin position="6"/>
        <end position="38"/>
    </location>
</feature>
<dbReference type="PROSITE" id="PS50297">
    <property type="entry name" value="ANK_REP_REGION"/>
    <property type="match status" value="1"/>
</dbReference>
<proteinExistence type="predicted"/>
<dbReference type="SUPFAM" id="SSF48403">
    <property type="entry name" value="Ankyrin repeat"/>
    <property type="match status" value="1"/>
</dbReference>
<dbReference type="Pfam" id="PF00023">
    <property type="entry name" value="Ank"/>
    <property type="match status" value="1"/>
</dbReference>